<name>A0A853JIB7_9FIRM</name>
<evidence type="ECO:0000313" key="2">
    <source>
        <dbReference type="Proteomes" id="UP000586254"/>
    </source>
</evidence>
<evidence type="ECO:0000313" key="1">
    <source>
        <dbReference type="EMBL" id="NZA37021.1"/>
    </source>
</evidence>
<dbReference type="AlphaFoldDB" id="A0A853JIB7"/>
<gene>
    <name evidence="1" type="ORF">H0N91_02420</name>
</gene>
<dbReference type="RefSeq" id="WP_180492845.1">
    <property type="nucleotide sequence ID" value="NZ_JACCKS010000002.1"/>
</dbReference>
<proteinExistence type="predicted"/>
<protein>
    <submittedName>
        <fullName evidence="1">Uncharacterized protein</fullName>
    </submittedName>
</protein>
<comment type="caution">
    <text evidence="1">The sequence shown here is derived from an EMBL/GenBank/DDBJ whole genome shotgun (WGS) entry which is preliminary data.</text>
</comment>
<dbReference type="EMBL" id="JACCKS010000002">
    <property type="protein sequence ID" value="NZA37021.1"/>
    <property type="molecule type" value="Genomic_DNA"/>
</dbReference>
<organism evidence="1 2">
    <name type="scientific">Eubacterium callanderi</name>
    <dbReference type="NCBI Taxonomy" id="53442"/>
    <lineage>
        <taxon>Bacteria</taxon>
        <taxon>Bacillati</taxon>
        <taxon>Bacillota</taxon>
        <taxon>Clostridia</taxon>
        <taxon>Eubacteriales</taxon>
        <taxon>Eubacteriaceae</taxon>
        <taxon>Eubacterium</taxon>
    </lineage>
</organism>
<reference evidence="1 2" key="1">
    <citation type="submission" date="2020-07" db="EMBL/GenBank/DDBJ databases">
        <title>Organ Donor 1.</title>
        <authorList>
            <person name="Marsh A.J."/>
            <person name="Azcarate-Peril M.A."/>
        </authorList>
    </citation>
    <scope>NUCLEOTIDE SEQUENCE [LARGE SCALE GENOMIC DNA]</scope>
    <source>
        <strain evidence="1 2">AMC0717</strain>
    </source>
</reference>
<dbReference type="Proteomes" id="UP000586254">
    <property type="component" value="Unassembled WGS sequence"/>
</dbReference>
<sequence>MAAVILRLRRVIDTGFSQAVLKAPGFKKAFYVGQIHIEVGHARLSTAFFREQGVGVNAPAAVCLFIAIATLRDERKEQLAPGLKIAFYPLYFKGFL</sequence>
<accession>A0A853JIB7</accession>